<dbReference type="NCBIfam" id="TIGR01543">
    <property type="entry name" value="proheadase_HK97"/>
    <property type="match status" value="1"/>
</dbReference>
<evidence type="ECO:0000313" key="6">
    <source>
        <dbReference type="Proteomes" id="UP001218231"/>
    </source>
</evidence>
<dbReference type="GO" id="GO:0006508">
    <property type="term" value="P:proteolysis"/>
    <property type="evidence" value="ECO:0007669"/>
    <property type="project" value="UniProtKB-KW"/>
</dbReference>
<dbReference type="InterPro" id="IPR054613">
    <property type="entry name" value="Peptidase_S78_dom"/>
</dbReference>
<dbReference type="RefSeq" id="WP_273619186.1">
    <property type="nucleotide sequence ID" value="NZ_CP117417.1"/>
</dbReference>
<name>A0ABY7U018_9SPHN</name>
<accession>A0ABY7U018</accession>
<keyword evidence="2 5" id="KW-0645">Protease</keyword>
<dbReference type="EMBL" id="CP117417">
    <property type="protein sequence ID" value="WCT78886.1"/>
    <property type="molecule type" value="Genomic_DNA"/>
</dbReference>
<evidence type="ECO:0000256" key="3">
    <source>
        <dbReference type="ARBA" id="ARBA00022801"/>
    </source>
</evidence>
<dbReference type="GO" id="GO:0008233">
    <property type="term" value="F:peptidase activity"/>
    <property type="evidence" value="ECO:0007669"/>
    <property type="project" value="UniProtKB-KW"/>
</dbReference>
<evidence type="ECO:0000259" key="4">
    <source>
        <dbReference type="Pfam" id="PF04586"/>
    </source>
</evidence>
<dbReference type="InterPro" id="IPR006433">
    <property type="entry name" value="Prohead_protease"/>
</dbReference>
<evidence type="ECO:0000256" key="1">
    <source>
        <dbReference type="ARBA" id="ARBA00022612"/>
    </source>
</evidence>
<proteinExistence type="predicted"/>
<gene>
    <name evidence="5" type="ORF">PQ457_07990</name>
</gene>
<organism evidence="5 6">
    <name type="scientific">Novosphingobium humi</name>
    <dbReference type="NCBI Taxonomy" id="2282397"/>
    <lineage>
        <taxon>Bacteria</taxon>
        <taxon>Pseudomonadati</taxon>
        <taxon>Pseudomonadota</taxon>
        <taxon>Alphaproteobacteria</taxon>
        <taxon>Sphingomonadales</taxon>
        <taxon>Sphingomonadaceae</taxon>
        <taxon>Novosphingobium</taxon>
    </lineage>
</organism>
<evidence type="ECO:0000256" key="2">
    <source>
        <dbReference type="ARBA" id="ARBA00022670"/>
    </source>
</evidence>
<evidence type="ECO:0000313" key="5">
    <source>
        <dbReference type="EMBL" id="WCT78886.1"/>
    </source>
</evidence>
<sequence>MPSQPQTDQRERRAVTTGLELRAVGDAAAPLVGTATGYAAMFNVETDIGGYWCERILPGAFAASLQSRDVIAVHSHDTGRVLGRTGAGTLTLREDATGLAFENDLPDTTDGRDLAVQIDRGDIAGMSFGFVTRKEQWDQTVDPPLRTIIEADLYEITYTPCPAYPDTSVGMRSLEHARGERRDHNRRGALGRIAARRARQAQIERNLTR</sequence>
<keyword evidence="3" id="KW-0378">Hydrolase</keyword>
<reference evidence="5 6" key="1">
    <citation type="submission" date="2023-02" db="EMBL/GenBank/DDBJ databases">
        <title>Genome sequence of Novosphingobium humi KACC 19094.</title>
        <authorList>
            <person name="Kim S."/>
            <person name="Heo J."/>
            <person name="Kwon S.-W."/>
        </authorList>
    </citation>
    <scope>NUCLEOTIDE SEQUENCE [LARGE SCALE GENOMIC DNA]</scope>
    <source>
        <strain evidence="5 6">KACC 19094</strain>
    </source>
</reference>
<dbReference type="Pfam" id="PF04586">
    <property type="entry name" value="Peptidase_S78"/>
    <property type="match status" value="1"/>
</dbReference>
<feature type="domain" description="Prohead serine protease" evidence="4">
    <location>
        <begin position="34"/>
        <end position="176"/>
    </location>
</feature>
<keyword evidence="6" id="KW-1185">Reference proteome</keyword>
<protein>
    <submittedName>
        <fullName evidence="5">HK97 family phage prohead protease</fullName>
    </submittedName>
</protein>
<keyword evidence="1" id="KW-1188">Viral release from host cell</keyword>
<dbReference type="Proteomes" id="UP001218231">
    <property type="component" value="Chromosome"/>
</dbReference>